<dbReference type="InterPro" id="IPR036990">
    <property type="entry name" value="M14A-like_propep"/>
</dbReference>
<evidence type="ECO:0000313" key="5">
    <source>
        <dbReference type="Proteomes" id="UP000678393"/>
    </source>
</evidence>
<dbReference type="Gene3D" id="3.30.70.340">
    <property type="entry name" value="Metallocarboxypeptidase-like"/>
    <property type="match status" value="1"/>
</dbReference>
<evidence type="ECO:0000259" key="3">
    <source>
        <dbReference type="Pfam" id="PF02244"/>
    </source>
</evidence>
<organism evidence="4 5">
    <name type="scientific">Candidula unifasciata</name>
    <dbReference type="NCBI Taxonomy" id="100452"/>
    <lineage>
        <taxon>Eukaryota</taxon>
        <taxon>Metazoa</taxon>
        <taxon>Spiralia</taxon>
        <taxon>Lophotrochozoa</taxon>
        <taxon>Mollusca</taxon>
        <taxon>Gastropoda</taxon>
        <taxon>Heterobranchia</taxon>
        <taxon>Euthyneura</taxon>
        <taxon>Panpulmonata</taxon>
        <taxon>Eupulmonata</taxon>
        <taxon>Stylommatophora</taxon>
        <taxon>Helicina</taxon>
        <taxon>Helicoidea</taxon>
        <taxon>Geomitridae</taxon>
        <taxon>Candidula</taxon>
    </lineage>
</organism>
<dbReference type="Pfam" id="PF02244">
    <property type="entry name" value="Propep_M14"/>
    <property type="match status" value="1"/>
</dbReference>
<feature type="domain" description="Carboxypeptidase activation peptide" evidence="3">
    <location>
        <begin position="3"/>
        <end position="68"/>
    </location>
</feature>
<evidence type="ECO:0000256" key="2">
    <source>
        <dbReference type="ARBA" id="ARBA00022833"/>
    </source>
</evidence>
<proteinExistence type="predicted"/>
<name>A0A8S3ZNX5_9EUPU</name>
<accession>A0A8S3ZNX5</accession>
<dbReference type="GO" id="GO:0046872">
    <property type="term" value="F:metal ion binding"/>
    <property type="evidence" value="ECO:0007669"/>
    <property type="project" value="UniProtKB-KW"/>
</dbReference>
<dbReference type="AlphaFoldDB" id="A0A8S3ZNX5"/>
<feature type="non-terminal residue" evidence="4">
    <location>
        <position position="1"/>
    </location>
</feature>
<keyword evidence="1" id="KW-0479">Metal-binding</keyword>
<dbReference type="InterPro" id="IPR003146">
    <property type="entry name" value="M14A_act_pep"/>
</dbReference>
<reference evidence="4" key="1">
    <citation type="submission" date="2021-04" db="EMBL/GenBank/DDBJ databases">
        <authorList>
            <consortium name="Molecular Ecology Group"/>
        </authorList>
    </citation>
    <scope>NUCLEOTIDE SEQUENCE</scope>
</reference>
<dbReference type="SUPFAM" id="SSF54897">
    <property type="entry name" value="Protease propeptides/inhibitors"/>
    <property type="match status" value="1"/>
</dbReference>
<evidence type="ECO:0000256" key="1">
    <source>
        <dbReference type="ARBA" id="ARBA00022723"/>
    </source>
</evidence>
<dbReference type="Proteomes" id="UP000678393">
    <property type="component" value="Unassembled WGS sequence"/>
</dbReference>
<keyword evidence="2" id="KW-0862">Zinc</keyword>
<feature type="non-terminal residue" evidence="4">
    <location>
        <position position="68"/>
    </location>
</feature>
<sequence length="68" mass="7529">LLSVYVRNAEDEIILVHLQDTYPEVDFGIPPVHGKHIAVLVPPHLLHVFKSIAVEQGIPLTVLANDVQ</sequence>
<dbReference type="EMBL" id="CAJHNH020004557">
    <property type="protein sequence ID" value="CAG5131243.1"/>
    <property type="molecule type" value="Genomic_DNA"/>
</dbReference>
<comment type="caution">
    <text evidence="4">The sequence shown here is derived from an EMBL/GenBank/DDBJ whole genome shotgun (WGS) entry which is preliminary data.</text>
</comment>
<evidence type="ECO:0000313" key="4">
    <source>
        <dbReference type="EMBL" id="CAG5131243.1"/>
    </source>
</evidence>
<keyword evidence="5" id="KW-1185">Reference proteome</keyword>
<gene>
    <name evidence="4" type="ORF">CUNI_LOCUS16801</name>
</gene>
<protein>
    <recommendedName>
        <fullName evidence="3">Carboxypeptidase activation peptide domain-containing protein</fullName>
    </recommendedName>
</protein>